<dbReference type="Pfam" id="PF02470">
    <property type="entry name" value="MlaD"/>
    <property type="match status" value="1"/>
</dbReference>
<keyword evidence="2" id="KW-1133">Transmembrane helix</keyword>
<dbReference type="InterPro" id="IPR030970">
    <property type="entry name" value="ABC_MlaD"/>
</dbReference>
<evidence type="ECO:0000256" key="1">
    <source>
        <dbReference type="SAM" id="MobiDB-lite"/>
    </source>
</evidence>
<dbReference type="Proteomes" id="UP000000491">
    <property type="component" value="Chromosome"/>
</dbReference>
<dbReference type="STRING" id="579138.Zymop_0342"/>
<evidence type="ECO:0000256" key="2">
    <source>
        <dbReference type="SAM" id="Phobius"/>
    </source>
</evidence>
<evidence type="ECO:0000313" key="5">
    <source>
        <dbReference type="Proteomes" id="UP000000491"/>
    </source>
</evidence>
<dbReference type="eggNOG" id="COG1463">
    <property type="taxonomic scope" value="Bacteria"/>
</dbReference>
<feature type="transmembrane region" description="Helical" evidence="2">
    <location>
        <begin position="12"/>
        <end position="30"/>
    </location>
</feature>
<dbReference type="RefSeq" id="WP_013933644.1">
    <property type="nucleotide sequence ID" value="NC_015709.1"/>
</dbReference>
<evidence type="ECO:0000259" key="3">
    <source>
        <dbReference type="Pfam" id="PF02470"/>
    </source>
</evidence>
<feature type="region of interest" description="Disordered" evidence="1">
    <location>
        <begin position="151"/>
        <end position="170"/>
    </location>
</feature>
<name>F8EUV7_ZYMMT</name>
<dbReference type="InterPro" id="IPR052336">
    <property type="entry name" value="MlaD_Phospholipid_Transporter"/>
</dbReference>
<dbReference type="InterPro" id="IPR003399">
    <property type="entry name" value="Mce/MlaD"/>
</dbReference>
<gene>
    <name evidence="4" type="ordered locus">Zymop_0342</name>
</gene>
<dbReference type="NCBIfam" id="TIGR04430">
    <property type="entry name" value="OM_asym_MlaD"/>
    <property type="match status" value="1"/>
</dbReference>
<feature type="domain" description="Mce/MlaD" evidence="3">
    <location>
        <begin position="42"/>
        <end position="118"/>
    </location>
</feature>
<accession>F8EUV7</accession>
<organism evidence="4 5">
    <name type="scientific">Zymomonas mobilis subsp. pomaceae (strain ATCC 29192 / DSM 22645 / JCM 10191 / CCUG 17912 / NBRC 13757 / NCIMB 11200 / NRRL B-4491 / Barker I)</name>
    <dbReference type="NCBI Taxonomy" id="579138"/>
    <lineage>
        <taxon>Bacteria</taxon>
        <taxon>Pseudomonadati</taxon>
        <taxon>Pseudomonadota</taxon>
        <taxon>Alphaproteobacteria</taxon>
        <taxon>Sphingomonadales</taxon>
        <taxon>Zymomonadaceae</taxon>
        <taxon>Zymomonas</taxon>
    </lineage>
</organism>
<feature type="compositionally biased region" description="Polar residues" evidence="1">
    <location>
        <begin position="151"/>
        <end position="164"/>
    </location>
</feature>
<reference evidence="4 5" key="1">
    <citation type="journal article" date="2011" name="J. Bacteriol.">
        <title>Genome sequence of the ethanol-producing Zymomonas mobilis subsp. pomaceae lectotype strain ATCC 29192.</title>
        <authorList>
            <person name="Kouvelis V.N."/>
            <person name="Davenport K.W."/>
            <person name="Brettin T.S."/>
            <person name="Bruce D."/>
            <person name="Detter C."/>
            <person name="Han C.S."/>
            <person name="Nolan M."/>
            <person name="Tapia R."/>
            <person name="Damoulaki A."/>
            <person name="Kyrpides N.C."/>
            <person name="Typas M.A."/>
            <person name="Pappas K.M."/>
        </authorList>
    </citation>
    <scope>NUCLEOTIDE SEQUENCE [LARGE SCALE GENOMIC DNA]</scope>
    <source>
        <strain evidence="5">ATCC 29192 / DSM 22645 / JCM 10191 / CCUG 17912 / NBRC 13757 / NCIMB 11200 / NRRL B-4491 / Barker I</strain>
    </source>
</reference>
<dbReference type="GO" id="GO:0005543">
    <property type="term" value="F:phospholipid binding"/>
    <property type="evidence" value="ECO:0007669"/>
    <property type="project" value="TreeGrafter"/>
</dbReference>
<dbReference type="EMBL" id="CP002865">
    <property type="protein sequence ID" value="AEI37245.1"/>
    <property type="molecule type" value="Genomic_DNA"/>
</dbReference>
<evidence type="ECO:0000313" key="4">
    <source>
        <dbReference type="EMBL" id="AEI37245.1"/>
    </source>
</evidence>
<sequence>MKNIMREYGAEALVGLLVIIATIGFAIHAWKKTGGGVAANAIHIKALFPNAGGIDSDSDVKIAGVKVGSVVTEKLDPQSYQVMMTLALDPTIPVPSDSSAAITSDSLLGSSYISLMPGGSEKFLKEGDTILDTQGSVNLMGLIGHYLNSSGGTAKTPSNDSSHQTNDKAS</sequence>
<dbReference type="PATRIC" id="fig|579138.3.peg.359"/>
<dbReference type="AlphaFoldDB" id="F8EUV7"/>
<dbReference type="HOGENOM" id="CLU_107027_1_0_5"/>
<proteinExistence type="predicted"/>
<protein>
    <submittedName>
        <fullName evidence="4">Mammalian cell entry related domain protein</fullName>
    </submittedName>
</protein>
<dbReference type="PANTHER" id="PTHR33371">
    <property type="entry name" value="INTERMEMBRANE PHOSPHOLIPID TRANSPORT SYSTEM BINDING PROTEIN MLAD-RELATED"/>
    <property type="match status" value="1"/>
</dbReference>
<dbReference type="PANTHER" id="PTHR33371:SF4">
    <property type="entry name" value="INTERMEMBRANE PHOSPHOLIPID TRANSPORT SYSTEM BINDING PROTEIN MLAD"/>
    <property type="match status" value="1"/>
</dbReference>
<keyword evidence="2" id="KW-0812">Transmembrane</keyword>
<dbReference type="KEGG" id="zmp:Zymop_0342"/>
<dbReference type="GO" id="GO:0005548">
    <property type="term" value="F:phospholipid transporter activity"/>
    <property type="evidence" value="ECO:0007669"/>
    <property type="project" value="TreeGrafter"/>
</dbReference>
<keyword evidence="2" id="KW-0472">Membrane</keyword>